<reference evidence="2 3" key="1">
    <citation type="submission" date="2024-09" db="EMBL/GenBank/DDBJ databases">
        <authorList>
            <person name="Sun Q."/>
            <person name="Mori K."/>
        </authorList>
    </citation>
    <scope>NUCLEOTIDE SEQUENCE [LARGE SCALE GENOMIC DNA]</scope>
    <source>
        <strain evidence="2 3">JCM 12520</strain>
    </source>
</reference>
<comment type="caution">
    <text evidence="2">The sequence shown here is derived from an EMBL/GenBank/DDBJ whole genome shotgun (WGS) entry which is preliminary data.</text>
</comment>
<keyword evidence="2" id="KW-0223">Dioxygenase</keyword>
<organism evidence="2 3">
    <name type="scientific">Paenibacillus hodogayensis</name>
    <dbReference type="NCBI Taxonomy" id="279208"/>
    <lineage>
        <taxon>Bacteria</taxon>
        <taxon>Bacillati</taxon>
        <taxon>Bacillota</taxon>
        <taxon>Bacilli</taxon>
        <taxon>Bacillales</taxon>
        <taxon>Paenibacillaceae</taxon>
        <taxon>Paenibacillus</taxon>
    </lineage>
</organism>
<dbReference type="Proteomes" id="UP001589619">
    <property type="component" value="Unassembled WGS sequence"/>
</dbReference>
<sequence length="287" mass="32999">MEQVISAEMRDFFHANGYILVKGVVPKQNCDSVIETIWAFTGQRPDDPESWYQPASGMDTFWKHQREGMLPLFHHQTMWDNRQHPRLYRAFAELLEEERLWVSIDRVNMKPPRREDFTQFNTGFIHWDTDTSKLTFPLPRPPRVQGVLYLADTAADQGGFQCVPSLYRDFESWIAAQPDDRHPTLPDITGHDIVPIPGEAGDLLIWDVLLAHGNGQNYTSKPRFAQYISMFPAVPGVCRDDMVEGWRNRTGPSFAPEDPRGWERGPGTEPARLTELGRKLLGQDPWP</sequence>
<dbReference type="SUPFAM" id="SSF51197">
    <property type="entry name" value="Clavaminate synthase-like"/>
    <property type="match status" value="1"/>
</dbReference>
<dbReference type="InterPro" id="IPR008775">
    <property type="entry name" value="Phytyl_CoA_dOase-like"/>
</dbReference>
<feature type="region of interest" description="Disordered" evidence="1">
    <location>
        <begin position="249"/>
        <end position="287"/>
    </location>
</feature>
<gene>
    <name evidence="2" type="ORF">ACFFNY_17665</name>
</gene>
<dbReference type="Pfam" id="PF05721">
    <property type="entry name" value="PhyH"/>
    <property type="match status" value="1"/>
</dbReference>
<proteinExistence type="predicted"/>
<evidence type="ECO:0000313" key="2">
    <source>
        <dbReference type="EMBL" id="MFB9753396.1"/>
    </source>
</evidence>
<evidence type="ECO:0000313" key="3">
    <source>
        <dbReference type="Proteomes" id="UP001589619"/>
    </source>
</evidence>
<dbReference type="PANTHER" id="PTHR31630">
    <property type="entry name" value="PHYTANOYL-COA DIOXYGENASE-RELATED-RELATED"/>
    <property type="match status" value="1"/>
</dbReference>
<keyword evidence="2" id="KW-0560">Oxidoreductase</keyword>
<evidence type="ECO:0000256" key="1">
    <source>
        <dbReference type="SAM" id="MobiDB-lite"/>
    </source>
</evidence>
<dbReference type="EMBL" id="JBHMAG010000012">
    <property type="protein sequence ID" value="MFB9753396.1"/>
    <property type="molecule type" value="Genomic_DNA"/>
</dbReference>
<dbReference type="Gene3D" id="2.60.120.620">
    <property type="entry name" value="q2cbj1_9rhob like domain"/>
    <property type="match status" value="1"/>
</dbReference>
<accession>A0ABV5VZH7</accession>
<dbReference type="RefSeq" id="WP_344901524.1">
    <property type="nucleotide sequence ID" value="NZ_BAAAYO010000001.1"/>
</dbReference>
<dbReference type="PANTHER" id="PTHR31630:SF6">
    <property type="entry name" value="PHYTANOYL-COA DIOXYGENASE-RELATED"/>
    <property type="match status" value="1"/>
</dbReference>
<dbReference type="GO" id="GO:0051213">
    <property type="term" value="F:dioxygenase activity"/>
    <property type="evidence" value="ECO:0007669"/>
    <property type="project" value="UniProtKB-KW"/>
</dbReference>
<protein>
    <submittedName>
        <fullName evidence="2">Phytanoyl-CoA dioxygenase family protein</fullName>
    </submittedName>
</protein>
<name>A0ABV5VZH7_9BACL</name>
<keyword evidence="3" id="KW-1185">Reference proteome</keyword>